<dbReference type="Proteomes" id="UP001142400">
    <property type="component" value="Unassembled WGS sequence"/>
</dbReference>
<comment type="caution">
    <text evidence="3">The sequence shown here is derived from an EMBL/GenBank/DDBJ whole genome shotgun (WGS) entry which is preliminary data.</text>
</comment>
<comment type="similarity">
    <text evidence="1">Belongs to the NAD(P)-dependent epimerase/dehydratase family.</text>
</comment>
<reference evidence="3" key="1">
    <citation type="submission" date="2022-06" db="EMBL/GenBank/DDBJ databases">
        <title>WGS of actinobacteria.</title>
        <authorList>
            <person name="Thawai C."/>
        </authorList>
    </citation>
    <scope>NUCLEOTIDE SEQUENCE</scope>
    <source>
        <strain evidence="3">DSM 42010</strain>
    </source>
</reference>
<evidence type="ECO:0000256" key="1">
    <source>
        <dbReference type="ARBA" id="ARBA00007637"/>
    </source>
</evidence>
<organism evidence="3 4">
    <name type="scientific">Streptomyces malaysiensis subsp. samsunensis</name>
    <dbReference type="NCBI Taxonomy" id="459658"/>
    <lineage>
        <taxon>Bacteria</taxon>
        <taxon>Bacillati</taxon>
        <taxon>Actinomycetota</taxon>
        <taxon>Actinomycetes</taxon>
        <taxon>Kitasatosporales</taxon>
        <taxon>Streptomycetaceae</taxon>
        <taxon>Streptomyces</taxon>
        <taxon>Streptomyces violaceusniger group</taxon>
    </lineage>
</organism>
<keyword evidence="4" id="KW-1185">Reference proteome</keyword>
<dbReference type="Gene3D" id="3.40.50.720">
    <property type="entry name" value="NAD(P)-binding Rossmann-like Domain"/>
    <property type="match status" value="1"/>
</dbReference>
<dbReference type="Pfam" id="PF01370">
    <property type="entry name" value="Epimerase"/>
    <property type="match status" value="1"/>
</dbReference>
<dbReference type="AlphaFoldDB" id="A0A9X2LYD6"/>
<dbReference type="InterPro" id="IPR036291">
    <property type="entry name" value="NAD(P)-bd_dom_sf"/>
</dbReference>
<accession>A0A9X2LYD6</accession>
<gene>
    <name evidence="3" type="ORF">NQU54_22405</name>
</gene>
<evidence type="ECO:0000313" key="3">
    <source>
        <dbReference type="EMBL" id="MCQ8831743.1"/>
    </source>
</evidence>
<dbReference type="EMBL" id="JANIIC010000027">
    <property type="protein sequence ID" value="MCQ8831743.1"/>
    <property type="molecule type" value="Genomic_DNA"/>
</dbReference>
<feature type="domain" description="NAD-dependent epimerase/dehydratase" evidence="2">
    <location>
        <begin position="6"/>
        <end position="241"/>
    </location>
</feature>
<sequence>MTRHCLLTGAGGFAGSHVLRHLMVNTDWTVAAPVTFRHKGVPKRIASALETNPEWWERVDVVYCDLSAPIDSVTAARFGRVDYLLNVASESHVDRSIEAPGTFIENNVRLMTNVLDYARQARPAVVLQMSTDEVYGPAPDGYEHREWEAILPSNPYSASKAAQEAVAFSYWRTYDLPIVITNTMNIIGEMADIEKFVPKTMRALAKGEPATVHVSPEGRPGSRFYLHARNLADAWLWLLRNHTPQMYGQHDRPSRFHIVGEREVDNIEMVHLLARFMGIEDPKLDLVDFHSSRPGHDLRYGLDGRKLAEAGWTAPLPLEDSLRRTVEWTLRHPEWLGLDAAEVSA</sequence>
<name>A0A9X2LYD6_STRMQ</name>
<dbReference type="InterPro" id="IPR001509">
    <property type="entry name" value="Epimerase_deHydtase"/>
</dbReference>
<proteinExistence type="inferred from homology"/>
<evidence type="ECO:0000259" key="2">
    <source>
        <dbReference type="Pfam" id="PF01370"/>
    </source>
</evidence>
<protein>
    <submittedName>
        <fullName evidence="3">NAD-dependent epimerase/dehydratase family protein</fullName>
    </submittedName>
</protein>
<dbReference type="Gene3D" id="3.90.25.10">
    <property type="entry name" value="UDP-galactose 4-epimerase, domain 1"/>
    <property type="match status" value="1"/>
</dbReference>
<evidence type="ECO:0000313" key="4">
    <source>
        <dbReference type="Proteomes" id="UP001142400"/>
    </source>
</evidence>
<dbReference type="SUPFAM" id="SSF51735">
    <property type="entry name" value="NAD(P)-binding Rossmann-fold domains"/>
    <property type="match status" value="1"/>
</dbReference>
<dbReference type="RefSeq" id="WP_257632624.1">
    <property type="nucleotide sequence ID" value="NZ_JANIIC010000027.1"/>
</dbReference>
<dbReference type="PANTHER" id="PTHR43000">
    <property type="entry name" value="DTDP-D-GLUCOSE 4,6-DEHYDRATASE-RELATED"/>
    <property type="match status" value="1"/>
</dbReference>